<reference evidence="5 6" key="1">
    <citation type="submission" date="2022-03" db="EMBL/GenBank/DDBJ databases">
        <authorList>
            <person name="Nunn A."/>
            <person name="Chopra R."/>
            <person name="Nunn A."/>
            <person name="Contreras Garrido A."/>
        </authorList>
    </citation>
    <scope>NUCLEOTIDE SEQUENCE [LARGE SCALE GENOMIC DNA]</scope>
</reference>
<dbReference type="PANTHER" id="PTHR11783">
    <property type="entry name" value="SULFOTRANSFERASE SULT"/>
    <property type="match status" value="1"/>
</dbReference>
<dbReference type="AlphaFoldDB" id="A0AAU9REX0"/>
<dbReference type="InterPro" id="IPR000863">
    <property type="entry name" value="Sulfotransferase_dom"/>
</dbReference>
<evidence type="ECO:0000256" key="3">
    <source>
        <dbReference type="RuleBase" id="RU361155"/>
    </source>
</evidence>
<dbReference type="Gene3D" id="3.40.50.300">
    <property type="entry name" value="P-loop containing nucleotide triphosphate hydrolases"/>
    <property type="match status" value="1"/>
</dbReference>
<keyword evidence="2 3" id="KW-0808">Transferase</keyword>
<comment type="similarity">
    <text evidence="1 3">Belongs to the sulfotransferase 1 family.</text>
</comment>
<keyword evidence="6" id="KW-1185">Reference proteome</keyword>
<sequence>MSLKGMISLRKHFKSCDSDIILSTFLKSGTTWLKGLIFTILNRGQFAPDSANHPLLTCNPHNLVLFFDLQIYDDENKNPNIENLHNPRIFATHLPFSLLPRCISYSNCLIVYICRNPMDQLISRWLFAVNQCPEYKEASSIEELVEMFQEGICAFGPFWDHVLEYWNKSLEEKDRILFLKFEDLKEDIISQITKLADFLGFLKKKRGVIEEISRLCSIENLKGLEVNTSGECIPGLQNNAYFRKGEVGDWANYLSSAIAEKIKNLVEEKFKGSGIEFKMTS</sequence>
<dbReference type="EMBL" id="CAJVSB020000013">
    <property type="protein sequence ID" value="CAH2040491.1"/>
    <property type="molecule type" value="Genomic_DNA"/>
</dbReference>
<protein>
    <recommendedName>
        <fullName evidence="3">Sulfotransferase</fullName>
        <ecNumber evidence="3">2.8.2.-</ecNumber>
    </recommendedName>
</protein>
<evidence type="ECO:0000313" key="6">
    <source>
        <dbReference type="Proteomes" id="UP000836841"/>
    </source>
</evidence>
<comment type="caution">
    <text evidence="5">The sequence shown here is derived from an EMBL/GenBank/DDBJ whole genome shotgun (WGS) entry which is preliminary data.</text>
</comment>
<gene>
    <name evidence="5" type="ORF">TAV2_LOCUS4138</name>
</gene>
<dbReference type="InterPro" id="IPR027417">
    <property type="entry name" value="P-loop_NTPase"/>
</dbReference>
<evidence type="ECO:0000256" key="2">
    <source>
        <dbReference type="ARBA" id="ARBA00022679"/>
    </source>
</evidence>
<dbReference type="EC" id="2.8.2.-" evidence="3"/>
<proteinExistence type="inferred from homology"/>
<dbReference type="Proteomes" id="UP000836841">
    <property type="component" value="Unassembled WGS sequence"/>
</dbReference>
<dbReference type="Pfam" id="PF00685">
    <property type="entry name" value="Sulfotransfer_1"/>
    <property type="match status" value="1"/>
</dbReference>
<evidence type="ECO:0000259" key="4">
    <source>
        <dbReference type="Pfam" id="PF00685"/>
    </source>
</evidence>
<accession>A0AAU9REX0</accession>
<organism evidence="5 6">
    <name type="scientific">Thlaspi arvense</name>
    <name type="common">Field penny-cress</name>
    <dbReference type="NCBI Taxonomy" id="13288"/>
    <lineage>
        <taxon>Eukaryota</taxon>
        <taxon>Viridiplantae</taxon>
        <taxon>Streptophyta</taxon>
        <taxon>Embryophyta</taxon>
        <taxon>Tracheophyta</taxon>
        <taxon>Spermatophyta</taxon>
        <taxon>Magnoliopsida</taxon>
        <taxon>eudicotyledons</taxon>
        <taxon>Gunneridae</taxon>
        <taxon>Pentapetalae</taxon>
        <taxon>rosids</taxon>
        <taxon>malvids</taxon>
        <taxon>Brassicales</taxon>
        <taxon>Brassicaceae</taxon>
        <taxon>Thlaspideae</taxon>
        <taxon>Thlaspi</taxon>
    </lineage>
</organism>
<evidence type="ECO:0000313" key="5">
    <source>
        <dbReference type="EMBL" id="CAH2040491.1"/>
    </source>
</evidence>
<feature type="domain" description="Sulfotransferase" evidence="4">
    <location>
        <begin position="17"/>
        <end position="274"/>
    </location>
</feature>
<evidence type="ECO:0000256" key="1">
    <source>
        <dbReference type="ARBA" id="ARBA00005771"/>
    </source>
</evidence>
<dbReference type="GO" id="GO:0008146">
    <property type="term" value="F:sulfotransferase activity"/>
    <property type="evidence" value="ECO:0007669"/>
    <property type="project" value="InterPro"/>
</dbReference>
<dbReference type="SUPFAM" id="SSF52540">
    <property type="entry name" value="P-loop containing nucleoside triphosphate hydrolases"/>
    <property type="match status" value="1"/>
</dbReference>
<name>A0AAU9REX0_THLAR</name>